<gene>
    <name evidence="7" type="ORF">AUJ73_00325</name>
</gene>
<dbReference type="Pfam" id="PF01196">
    <property type="entry name" value="Ribosomal_L17"/>
    <property type="match status" value="1"/>
</dbReference>
<protein>
    <recommendedName>
        <fullName evidence="4 6">50S ribosomal protein L17</fullName>
    </recommendedName>
</protein>
<comment type="similarity">
    <text evidence="1 5">Belongs to the bacterial ribosomal protein bL17 family.</text>
</comment>
<dbReference type="GO" id="GO:0003735">
    <property type="term" value="F:structural constituent of ribosome"/>
    <property type="evidence" value="ECO:0007669"/>
    <property type="project" value="InterPro"/>
</dbReference>
<dbReference type="Proteomes" id="UP000183120">
    <property type="component" value="Unassembled WGS sequence"/>
</dbReference>
<dbReference type="GO" id="GO:0006412">
    <property type="term" value="P:translation"/>
    <property type="evidence" value="ECO:0007669"/>
    <property type="project" value="InterPro"/>
</dbReference>
<keyword evidence="2 5" id="KW-0689">Ribosomal protein</keyword>
<dbReference type="EMBL" id="MNUY01000005">
    <property type="protein sequence ID" value="OIO15605.1"/>
    <property type="molecule type" value="Genomic_DNA"/>
</dbReference>
<proteinExistence type="inferred from homology"/>
<dbReference type="STRING" id="1805209.AUJ73_00325"/>
<comment type="caution">
    <text evidence="7">The sequence shown here is derived from an EMBL/GenBank/DDBJ whole genome shotgun (WGS) entry which is preliminary data.</text>
</comment>
<name>A0A1J4TYB6_9BACT</name>
<dbReference type="GO" id="GO:0022625">
    <property type="term" value="C:cytosolic large ribosomal subunit"/>
    <property type="evidence" value="ECO:0007669"/>
    <property type="project" value="TreeGrafter"/>
</dbReference>
<evidence type="ECO:0000313" key="7">
    <source>
        <dbReference type="EMBL" id="OIO15605.1"/>
    </source>
</evidence>
<evidence type="ECO:0000256" key="2">
    <source>
        <dbReference type="ARBA" id="ARBA00022980"/>
    </source>
</evidence>
<dbReference type="PANTHER" id="PTHR14413">
    <property type="entry name" value="RIBOSOMAL PROTEIN L17"/>
    <property type="match status" value="1"/>
</dbReference>
<evidence type="ECO:0000256" key="4">
    <source>
        <dbReference type="ARBA" id="ARBA00035494"/>
    </source>
</evidence>
<dbReference type="PROSITE" id="PS01167">
    <property type="entry name" value="RIBOSOMAL_L17"/>
    <property type="match status" value="1"/>
</dbReference>
<dbReference type="Gene3D" id="3.90.1030.10">
    <property type="entry name" value="Ribosomal protein L17"/>
    <property type="match status" value="1"/>
</dbReference>
<sequence length="143" mass="16426">MRHKVFGKKLNRDTKERKALFKSLITSFIKYGKIKTTSPKAKAIRGLVEKLVTKAKDGSSSALHQISSFLNKKDIVNKLVSDVAPRFKDKLGGYIRIIKLGKRQSDNAQEVIMEWSIAEKKEIKLKEKEVKEIKEKDQKDKKI</sequence>
<organism evidence="7 8">
    <name type="scientific">Candidatus Gottesmanbacteria bacterium CG1_02_37_22</name>
    <dbReference type="NCBI Taxonomy" id="1805209"/>
    <lineage>
        <taxon>Bacteria</taxon>
        <taxon>Candidatus Gottesmaniibacteriota</taxon>
    </lineage>
</organism>
<evidence type="ECO:0000256" key="5">
    <source>
        <dbReference type="RuleBase" id="RU000660"/>
    </source>
</evidence>
<dbReference type="SUPFAM" id="SSF64263">
    <property type="entry name" value="Prokaryotic ribosomal protein L17"/>
    <property type="match status" value="1"/>
</dbReference>
<evidence type="ECO:0000313" key="8">
    <source>
        <dbReference type="Proteomes" id="UP000183120"/>
    </source>
</evidence>
<dbReference type="InterPro" id="IPR047859">
    <property type="entry name" value="Ribosomal_bL17_CS"/>
</dbReference>
<keyword evidence="3 5" id="KW-0687">Ribonucleoprotein</keyword>
<evidence type="ECO:0000256" key="3">
    <source>
        <dbReference type="ARBA" id="ARBA00023274"/>
    </source>
</evidence>
<dbReference type="InterPro" id="IPR000456">
    <property type="entry name" value="Ribosomal_bL17"/>
</dbReference>
<accession>A0A1J4TYB6</accession>
<reference evidence="7 8" key="1">
    <citation type="journal article" date="2016" name="Environ. Microbiol.">
        <title>Genomic resolution of a cold subsurface aquifer community provides metabolic insights for novel microbes adapted to high CO concentrations.</title>
        <authorList>
            <person name="Probst A.J."/>
            <person name="Castelle C.J."/>
            <person name="Singh A."/>
            <person name="Brown C.T."/>
            <person name="Anantharaman K."/>
            <person name="Sharon I."/>
            <person name="Hug L.A."/>
            <person name="Burstein D."/>
            <person name="Emerson J.B."/>
            <person name="Thomas B.C."/>
            <person name="Banfield J.F."/>
        </authorList>
    </citation>
    <scope>NUCLEOTIDE SEQUENCE [LARGE SCALE GENOMIC DNA]</scope>
    <source>
        <strain evidence="7">CG1_02_37_22</strain>
    </source>
</reference>
<dbReference type="InterPro" id="IPR036373">
    <property type="entry name" value="Ribosomal_bL17_sf"/>
</dbReference>
<dbReference type="AlphaFoldDB" id="A0A1J4TYB6"/>
<dbReference type="NCBIfam" id="TIGR00059">
    <property type="entry name" value="L17"/>
    <property type="match status" value="1"/>
</dbReference>
<evidence type="ECO:0000256" key="1">
    <source>
        <dbReference type="ARBA" id="ARBA00008777"/>
    </source>
</evidence>
<dbReference type="PANTHER" id="PTHR14413:SF16">
    <property type="entry name" value="LARGE RIBOSOMAL SUBUNIT PROTEIN BL17M"/>
    <property type="match status" value="1"/>
</dbReference>
<evidence type="ECO:0000256" key="6">
    <source>
        <dbReference type="RuleBase" id="RU000661"/>
    </source>
</evidence>